<proteinExistence type="predicted"/>
<evidence type="ECO:0000313" key="3">
    <source>
        <dbReference type="Proteomes" id="UP000831068"/>
    </source>
</evidence>
<accession>A0ABY4BN50</accession>
<feature type="transmembrane region" description="Helical" evidence="1">
    <location>
        <begin position="134"/>
        <end position="151"/>
    </location>
</feature>
<keyword evidence="1" id="KW-1133">Transmembrane helix</keyword>
<evidence type="ECO:0000256" key="1">
    <source>
        <dbReference type="SAM" id="Phobius"/>
    </source>
</evidence>
<organism evidence="2 3">
    <name type="scientific">Chryseobacterium oryzae</name>
    <dbReference type="NCBI Taxonomy" id="2929799"/>
    <lineage>
        <taxon>Bacteria</taxon>
        <taxon>Pseudomonadati</taxon>
        <taxon>Bacteroidota</taxon>
        <taxon>Flavobacteriia</taxon>
        <taxon>Flavobacteriales</taxon>
        <taxon>Weeksellaceae</taxon>
        <taxon>Chryseobacterium group</taxon>
        <taxon>Chryseobacterium</taxon>
    </lineage>
</organism>
<reference evidence="2 3" key="1">
    <citation type="submission" date="2022-03" db="EMBL/GenBank/DDBJ databases">
        <title>Chryseobacterium sp. isolated from the Andong Sikhe.</title>
        <authorList>
            <person name="Won M."/>
            <person name="Kim S.-J."/>
            <person name="Kwon S.-W."/>
        </authorList>
    </citation>
    <scope>NUCLEOTIDE SEQUENCE [LARGE SCALE GENOMIC DNA]</scope>
    <source>
        <strain evidence="2 3">ADR-1</strain>
    </source>
</reference>
<dbReference type="RefSeq" id="WP_243577317.1">
    <property type="nucleotide sequence ID" value="NZ_CP094529.1"/>
</dbReference>
<sequence length="172" mass="20763">MTQVEIGNKILELFNKKREKANTKFDESHFLDYLTFPPKNKGQIKNSFKGVRKYYRFMDSLEIEFSICFTLSDLDNPYYSVEQLTKKVQERINKRKGNLIIIKQRIAEKDKYYFEFLLILILTTAFFIFKTYWIPLLIAIIFSPIFYWITMSKINNRKHNKELYKKIINGKL</sequence>
<name>A0ABY4BN50_9FLAO</name>
<gene>
    <name evidence="2" type="ORF">MTP08_05105</name>
</gene>
<keyword evidence="1" id="KW-0472">Membrane</keyword>
<dbReference type="Proteomes" id="UP000831068">
    <property type="component" value="Chromosome"/>
</dbReference>
<keyword evidence="1" id="KW-0812">Transmembrane</keyword>
<evidence type="ECO:0000313" key="2">
    <source>
        <dbReference type="EMBL" id="UOE39148.1"/>
    </source>
</evidence>
<protein>
    <recommendedName>
        <fullName evidence="4">2TM domain-containing protein</fullName>
    </recommendedName>
</protein>
<evidence type="ECO:0008006" key="4">
    <source>
        <dbReference type="Google" id="ProtNLM"/>
    </source>
</evidence>
<keyword evidence="3" id="KW-1185">Reference proteome</keyword>
<dbReference type="EMBL" id="CP094529">
    <property type="protein sequence ID" value="UOE39148.1"/>
    <property type="molecule type" value="Genomic_DNA"/>
</dbReference>
<feature type="transmembrane region" description="Helical" evidence="1">
    <location>
        <begin position="112"/>
        <end position="128"/>
    </location>
</feature>